<sequence>MLGRWVASLDEAPRLYTRGEARQRIERQFNSAVLEILKSIEIVDLRATVLEGEDGRPPAIALICDSIGQMDLGWIEKSNVLRNALFEQVAPVGLQAAAYQALATTINAAVPMIGFEDLMEELSAYYWDGSQDDEGAITSMKEWRGLEDDEIDVEQLPSGVLARRPPWMIAANAYPLKKLPTGLANRIRRLRKASEALGALEITDSAWRFNSDFVLEYLPEYEDRGTLPSMTIVPFDVFAREIDDVARPCMELGFHDIVSLYQLPTPGAIDQWFTSLKLGAELLLAAQDLIDTHPFQP</sequence>
<protein>
    <submittedName>
        <fullName evidence="1">Uncharacterized protein</fullName>
    </submittedName>
</protein>
<organism evidence="1 2">
    <name type="scientific">Sphingobium yanoikuyae</name>
    <name type="common">Sphingomonas yanoikuyae</name>
    <dbReference type="NCBI Taxonomy" id="13690"/>
    <lineage>
        <taxon>Bacteria</taxon>
        <taxon>Pseudomonadati</taxon>
        <taxon>Pseudomonadota</taxon>
        <taxon>Alphaproteobacteria</taxon>
        <taxon>Sphingomonadales</taxon>
        <taxon>Sphingomonadaceae</taxon>
        <taxon>Sphingobium</taxon>
    </lineage>
</organism>
<dbReference type="Proteomes" id="UP000280708">
    <property type="component" value="Chromosome"/>
</dbReference>
<name>A0A3G2UZ11_SPHYA</name>
<accession>A0A3G2UZ11</accession>
<gene>
    <name evidence="1" type="ORF">EBF16_05300</name>
</gene>
<evidence type="ECO:0000313" key="2">
    <source>
        <dbReference type="Proteomes" id="UP000280708"/>
    </source>
</evidence>
<evidence type="ECO:0000313" key="1">
    <source>
        <dbReference type="EMBL" id="AYO80453.1"/>
    </source>
</evidence>
<proteinExistence type="predicted"/>
<dbReference type="EMBL" id="CP033230">
    <property type="protein sequence ID" value="AYO80453.1"/>
    <property type="molecule type" value="Genomic_DNA"/>
</dbReference>
<reference evidence="1 2" key="1">
    <citation type="submission" date="2018-10" db="EMBL/GenBank/DDBJ databases">
        <title>Characterization and genome analysis of a novel bacterium Sphingobium yanoikuyae SJTF8 capable of degrading PAHs.</title>
        <authorList>
            <person name="Yin C."/>
            <person name="Xiong W."/>
            <person name="Liang R."/>
        </authorList>
    </citation>
    <scope>NUCLEOTIDE SEQUENCE [LARGE SCALE GENOMIC DNA]</scope>
    <source>
        <strain evidence="1 2">SJTF8</strain>
    </source>
</reference>
<dbReference type="AlphaFoldDB" id="A0A3G2UZ11"/>